<dbReference type="RefSeq" id="XP_029233006.1">
    <property type="nucleotide sequence ID" value="XM_029387156.1"/>
</dbReference>
<dbReference type="EMBL" id="MKGL01001040">
    <property type="protein sequence ID" value="RNE94859.1"/>
    <property type="molecule type" value="Genomic_DNA"/>
</dbReference>
<name>A0A3R7KI25_TRYRA</name>
<accession>A0A3R7KI25</accession>
<feature type="transmembrane region" description="Helical" evidence="1">
    <location>
        <begin position="99"/>
        <end position="123"/>
    </location>
</feature>
<protein>
    <submittedName>
        <fullName evidence="2">Uncharacterized protein</fullName>
    </submittedName>
</protein>
<reference evidence="2 3" key="1">
    <citation type="journal article" date="2018" name="BMC Genomics">
        <title>Genomic comparison of Trypanosoma conorhini and Trypanosoma rangeli to Trypanosoma cruzi strains of high and low virulence.</title>
        <authorList>
            <person name="Bradwell K.R."/>
            <person name="Koparde V.N."/>
            <person name="Matveyev A.V."/>
            <person name="Serrano M.G."/>
            <person name="Alves J.M."/>
            <person name="Parikh H."/>
            <person name="Huang B."/>
            <person name="Lee V."/>
            <person name="Espinosa-Alvarez O."/>
            <person name="Ortiz P.A."/>
            <person name="Costa-Martins A.G."/>
            <person name="Teixeira M.M."/>
            <person name="Buck G.A."/>
        </authorList>
    </citation>
    <scope>NUCLEOTIDE SEQUENCE [LARGE SCALE GENOMIC DNA]</scope>
    <source>
        <strain evidence="2 3">AM80</strain>
    </source>
</reference>
<sequence length="143" mass="15729">MCQCGAVWVSCHVMVADSVPVCMRVWPVGWVWVAAPLRCGWLPVLCVEGRVLFICRVTALRWLSQRRSRGSYLFCAASVVYWMGSLGQRKVLAKLQKAVGWIVAAGGRLWPAVGACCLGLGLSSPCGEAQRRRQRCCVFPGSR</sequence>
<evidence type="ECO:0000313" key="2">
    <source>
        <dbReference type="EMBL" id="RNE94859.1"/>
    </source>
</evidence>
<feature type="transmembrane region" description="Helical" evidence="1">
    <location>
        <begin position="70"/>
        <end position="87"/>
    </location>
</feature>
<comment type="caution">
    <text evidence="2">The sequence shown here is derived from an EMBL/GenBank/DDBJ whole genome shotgun (WGS) entry which is preliminary data.</text>
</comment>
<keyword evidence="1" id="KW-0472">Membrane</keyword>
<dbReference type="Proteomes" id="UP000283634">
    <property type="component" value="Unassembled WGS sequence"/>
</dbReference>
<dbReference type="AlphaFoldDB" id="A0A3R7KI25"/>
<keyword evidence="1" id="KW-1133">Transmembrane helix</keyword>
<keyword evidence="1" id="KW-0812">Transmembrane</keyword>
<evidence type="ECO:0000313" key="3">
    <source>
        <dbReference type="Proteomes" id="UP000283634"/>
    </source>
</evidence>
<gene>
    <name evidence="2" type="ORF">TraAM80_10543</name>
</gene>
<evidence type="ECO:0000256" key="1">
    <source>
        <dbReference type="SAM" id="Phobius"/>
    </source>
</evidence>
<organism evidence="2 3">
    <name type="scientific">Trypanosoma rangeli</name>
    <dbReference type="NCBI Taxonomy" id="5698"/>
    <lineage>
        <taxon>Eukaryota</taxon>
        <taxon>Discoba</taxon>
        <taxon>Euglenozoa</taxon>
        <taxon>Kinetoplastea</taxon>
        <taxon>Metakinetoplastina</taxon>
        <taxon>Trypanosomatida</taxon>
        <taxon>Trypanosomatidae</taxon>
        <taxon>Trypanosoma</taxon>
        <taxon>Herpetosoma</taxon>
    </lineage>
</organism>
<keyword evidence="3" id="KW-1185">Reference proteome</keyword>
<proteinExistence type="predicted"/>
<dbReference type="GeneID" id="40334476"/>